<protein>
    <submittedName>
        <fullName evidence="3">ATP synthase protein I</fullName>
    </submittedName>
</protein>
<feature type="region of interest" description="Disordered" evidence="1">
    <location>
        <begin position="1"/>
        <end position="53"/>
    </location>
</feature>
<evidence type="ECO:0000313" key="4">
    <source>
        <dbReference type="Proteomes" id="UP000295391"/>
    </source>
</evidence>
<evidence type="ECO:0000256" key="2">
    <source>
        <dbReference type="SAM" id="Phobius"/>
    </source>
</evidence>
<dbReference type="RefSeq" id="WP_133572585.1">
    <property type="nucleotide sequence ID" value="NZ_SNYR01000002.1"/>
</dbReference>
<organism evidence="3 4">
    <name type="scientific">Maritalea mobilis</name>
    <dbReference type="NCBI Taxonomy" id="483324"/>
    <lineage>
        <taxon>Bacteria</taxon>
        <taxon>Pseudomonadati</taxon>
        <taxon>Pseudomonadota</taxon>
        <taxon>Alphaproteobacteria</taxon>
        <taxon>Hyphomicrobiales</taxon>
        <taxon>Devosiaceae</taxon>
        <taxon>Maritalea</taxon>
    </lineage>
</organism>
<name>A0A4R6VJX4_9HYPH</name>
<dbReference type="AlphaFoldDB" id="A0A4R6VJX4"/>
<dbReference type="OrthoDB" id="15401at2"/>
<dbReference type="Proteomes" id="UP000295391">
    <property type="component" value="Unassembled WGS sequence"/>
</dbReference>
<proteinExistence type="predicted"/>
<evidence type="ECO:0000313" key="3">
    <source>
        <dbReference type="EMBL" id="TDQ63939.1"/>
    </source>
</evidence>
<accession>A0A4R6VJX4</accession>
<feature type="transmembrane region" description="Helical" evidence="2">
    <location>
        <begin position="59"/>
        <end position="77"/>
    </location>
</feature>
<comment type="caution">
    <text evidence="3">The sequence shown here is derived from an EMBL/GenBank/DDBJ whole genome shotgun (WGS) entry which is preliminary data.</text>
</comment>
<keyword evidence="2" id="KW-1133">Transmembrane helix</keyword>
<dbReference type="Pfam" id="PF09527">
    <property type="entry name" value="ATPase_gene1"/>
    <property type="match status" value="1"/>
</dbReference>
<feature type="compositionally biased region" description="Polar residues" evidence="1">
    <location>
        <begin position="14"/>
        <end position="24"/>
    </location>
</feature>
<keyword evidence="2" id="KW-0812">Transmembrane</keyword>
<keyword evidence="2" id="KW-0472">Membrane</keyword>
<keyword evidence="4" id="KW-1185">Reference proteome</keyword>
<reference evidence="3 4" key="1">
    <citation type="submission" date="2019-03" db="EMBL/GenBank/DDBJ databases">
        <title>Genomic Encyclopedia of Type Strains, Phase III (KMG-III): the genomes of soil and plant-associated and newly described type strains.</title>
        <authorList>
            <person name="Whitman W."/>
        </authorList>
    </citation>
    <scope>NUCLEOTIDE SEQUENCE [LARGE SCALE GENOMIC DNA]</scope>
    <source>
        <strain evidence="3 4">CGMCC 1.7002</strain>
    </source>
</reference>
<sequence>MPNSDKNGTEKSHSTGLENQQPTSDLGARISAARKKGGFDQKGSQTSEHMTTHAKAARLGTEFFAAIIVGSAIGYFADEALGTTPWLLLVMVLVGFAAGVLNVVRVTAQWNADAVITPDMDMGPESDDEDEDGK</sequence>
<feature type="transmembrane region" description="Helical" evidence="2">
    <location>
        <begin position="83"/>
        <end position="104"/>
    </location>
</feature>
<dbReference type="EMBL" id="SNYR01000002">
    <property type="protein sequence ID" value="TDQ63939.1"/>
    <property type="molecule type" value="Genomic_DNA"/>
</dbReference>
<gene>
    <name evidence="3" type="ORF">ATL17_1948</name>
</gene>
<dbReference type="InterPro" id="IPR032820">
    <property type="entry name" value="ATPase_put"/>
</dbReference>
<evidence type="ECO:0000256" key="1">
    <source>
        <dbReference type="SAM" id="MobiDB-lite"/>
    </source>
</evidence>